<organism evidence="2 3">
    <name type="scientific">Coprinellus micaceus</name>
    <name type="common">Glistening ink-cap mushroom</name>
    <name type="synonym">Coprinus micaceus</name>
    <dbReference type="NCBI Taxonomy" id="71717"/>
    <lineage>
        <taxon>Eukaryota</taxon>
        <taxon>Fungi</taxon>
        <taxon>Dikarya</taxon>
        <taxon>Basidiomycota</taxon>
        <taxon>Agaricomycotina</taxon>
        <taxon>Agaricomycetes</taxon>
        <taxon>Agaricomycetidae</taxon>
        <taxon>Agaricales</taxon>
        <taxon>Agaricineae</taxon>
        <taxon>Psathyrellaceae</taxon>
        <taxon>Coprinellus</taxon>
    </lineage>
</organism>
<gene>
    <name evidence="2" type="ORF">FA13DRAFT_1579516</name>
</gene>
<dbReference type="OrthoDB" id="3183767at2759"/>
<dbReference type="EMBL" id="QPFP01000013">
    <property type="protein sequence ID" value="TEB33320.1"/>
    <property type="molecule type" value="Genomic_DNA"/>
</dbReference>
<evidence type="ECO:0000313" key="2">
    <source>
        <dbReference type="EMBL" id="TEB33320.1"/>
    </source>
</evidence>
<evidence type="ECO:0000313" key="3">
    <source>
        <dbReference type="Proteomes" id="UP000298030"/>
    </source>
</evidence>
<sequence length="257" mass="30061">GELYHREPKSWYPRTDRKDYEAQLSRIERRKARLARIRSAMDESQRSTPTLKAGDPPTTGVPLVKPTLQDTPLDAHYIIGQNQNQSISLDFFTNRFEAGPIDEYLVCNVMLLNSRYNEKTWLSEHPYLYGRLLGVFHANVRYNGSLLNRVQQLEYLRIDFAWIHWYQFNGSDGEFSLDRVTPSPLRCGSALDFIDPSDIIRSVHLIPRFSAGKVNQPVVESQLVRNRDTWESYFINKFADRDLFMRYQYGMSIGHLY</sequence>
<feature type="region of interest" description="Disordered" evidence="1">
    <location>
        <begin position="38"/>
        <end position="60"/>
    </location>
</feature>
<feature type="non-terminal residue" evidence="2">
    <location>
        <position position="1"/>
    </location>
</feature>
<name>A0A4Y7TGL8_COPMI</name>
<keyword evidence="3" id="KW-1185">Reference proteome</keyword>
<feature type="non-terminal residue" evidence="2">
    <location>
        <position position="257"/>
    </location>
</feature>
<accession>A0A4Y7TGL8</accession>
<proteinExistence type="predicted"/>
<dbReference type="AlphaFoldDB" id="A0A4Y7TGL8"/>
<comment type="caution">
    <text evidence="2">The sequence shown here is derived from an EMBL/GenBank/DDBJ whole genome shotgun (WGS) entry which is preliminary data.</text>
</comment>
<protein>
    <submittedName>
        <fullName evidence="2">Uncharacterized protein</fullName>
    </submittedName>
</protein>
<evidence type="ECO:0000256" key="1">
    <source>
        <dbReference type="SAM" id="MobiDB-lite"/>
    </source>
</evidence>
<dbReference type="STRING" id="71717.A0A4Y7TGL8"/>
<reference evidence="2 3" key="1">
    <citation type="journal article" date="2019" name="Nat. Ecol. Evol.">
        <title>Megaphylogeny resolves global patterns of mushroom evolution.</title>
        <authorList>
            <person name="Varga T."/>
            <person name="Krizsan K."/>
            <person name="Foldi C."/>
            <person name="Dima B."/>
            <person name="Sanchez-Garcia M."/>
            <person name="Sanchez-Ramirez S."/>
            <person name="Szollosi G.J."/>
            <person name="Szarkandi J.G."/>
            <person name="Papp V."/>
            <person name="Albert L."/>
            <person name="Andreopoulos W."/>
            <person name="Angelini C."/>
            <person name="Antonin V."/>
            <person name="Barry K.W."/>
            <person name="Bougher N.L."/>
            <person name="Buchanan P."/>
            <person name="Buyck B."/>
            <person name="Bense V."/>
            <person name="Catcheside P."/>
            <person name="Chovatia M."/>
            <person name="Cooper J."/>
            <person name="Damon W."/>
            <person name="Desjardin D."/>
            <person name="Finy P."/>
            <person name="Geml J."/>
            <person name="Haridas S."/>
            <person name="Hughes K."/>
            <person name="Justo A."/>
            <person name="Karasinski D."/>
            <person name="Kautmanova I."/>
            <person name="Kiss B."/>
            <person name="Kocsube S."/>
            <person name="Kotiranta H."/>
            <person name="LaButti K.M."/>
            <person name="Lechner B.E."/>
            <person name="Liimatainen K."/>
            <person name="Lipzen A."/>
            <person name="Lukacs Z."/>
            <person name="Mihaltcheva S."/>
            <person name="Morgado L.N."/>
            <person name="Niskanen T."/>
            <person name="Noordeloos M.E."/>
            <person name="Ohm R.A."/>
            <person name="Ortiz-Santana B."/>
            <person name="Ovrebo C."/>
            <person name="Racz N."/>
            <person name="Riley R."/>
            <person name="Savchenko A."/>
            <person name="Shiryaev A."/>
            <person name="Soop K."/>
            <person name="Spirin V."/>
            <person name="Szebenyi C."/>
            <person name="Tomsovsky M."/>
            <person name="Tulloss R.E."/>
            <person name="Uehling J."/>
            <person name="Grigoriev I.V."/>
            <person name="Vagvolgyi C."/>
            <person name="Papp T."/>
            <person name="Martin F.M."/>
            <person name="Miettinen O."/>
            <person name="Hibbett D.S."/>
            <person name="Nagy L.G."/>
        </authorList>
    </citation>
    <scope>NUCLEOTIDE SEQUENCE [LARGE SCALE GENOMIC DNA]</scope>
    <source>
        <strain evidence="2 3">FP101781</strain>
    </source>
</reference>
<dbReference type="Proteomes" id="UP000298030">
    <property type="component" value="Unassembled WGS sequence"/>
</dbReference>